<dbReference type="Proteomes" id="UP000249417">
    <property type="component" value="Unassembled WGS sequence"/>
</dbReference>
<gene>
    <name evidence="1" type="ORF">DI551_04640</name>
</gene>
<comment type="caution">
    <text evidence="1">The sequence shown here is derived from an EMBL/GenBank/DDBJ whole genome shotgun (WGS) entry which is preliminary data.</text>
</comment>
<proteinExistence type="predicted"/>
<accession>A0A2W5PWB1</accession>
<protein>
    <submittedName>
        <fullName evidence="1">Uncharacterized protein</fullName>
    </submittedName>
</protein>
<organism evidence="1 2">
    <name type="scientific">Micavibrio aeruginosavorus</name>
    <dbReference type="NCBI Taxonomy" id="349221"/>
    <lineage>
        <taxon>Bacteria</taxon>
        <taxon>Pseudomonadati</taxon>
        <taxon>Bdellovibrionota</taxon>
        <taxon>Bdellovibrionia</taxon>
        <taxon>Bdellovibrionales</taxon>
        <taxon>Pseudobdellovibrionaceae</taxon>
        <taxon>Micavibrio</taxon>
    </lineage>
</organism>
<dbReference type="EMBL" id="QFQB01000022">
    <property type="protein sequence ID" value="PZQ46743.1"/>
    <property type="molecule type" value="Genomic_DNA"/>
</dbReference>
<reference evidence="1 2" key="1">
    <citation type="submission" date="2017-08" db="EMBL/GenBank/DDBJ databases">
        <title>Infants hospitalized years apart are colonized by the same room-sourced microbial strains.</title>
        <authorList>
            <person name="Brooks B."/>
            <person name="Olm M.R."/>
            <person name="Firek B.A."/>
            <person name="Baker R."/>
            <person name="Thomas B.C."/>
            <person name="Morowitz M.J."/>
            <person name="Banfield J.F."/>
        </authorList>
    </citation>
    <scope>NUCLEOTIDE SEQUENCE [LARGE SCALE GENOMIC DNA]</scope>
    <source>
        <strain evidence="1">S2_005_002_R2_29</strain>
    </source>
</reference>
<evidence type="ECO:0000313" key="1">
    <source>
        <dbReference type="EMBL" id="PZQ46743.1"/>
    </source>
</evidence>
<sequence>MLIYIIGAIFLMGLLIVLLKGSFQEGTGIDGDKLVIAATQVQQYAGELSRGVNYVMHEGYSETDLRFGTNIDSTYGDSNDELGRQIFSVKGGGVEYKLPQEGINDGTPWQFYGTTHLTDVGLNTSGEEKAELIAVLPNVTEAFCSQINRSAKQAIDLRDVTDPAADGCINAVGSEFNGAFIADGSANKLDDAKLTSTPALEACVKCADGTFNYYKVLMSR</sequence>
<dbReference type="AlphaFoldDB" id="A0A2W5PWB1"/>
<evidence type="ECO:0000313" key="2">
    <source>
        <dbReference type="Proteomes" id="UP000249417"/>
    </source>
</evidence>
<name>A0A2W5PWB1_9BACT</name>